<accession>A0A518AJY7</accession>
<name>A0A518AJY7_9BACT</name>
<dbReference type="OrthoDB" id="249131at2"/>
<dbReference type="KEGG" id="amuc:Pan181_12270"/>
<dbReference type="Proteomes" id="UP000315750">
    <property type="component" value="Chromosome"/>
</dbReference>
<dbReference type="InterPro" id="IPR027558">
    <property type="entry name" value="Pre_pil_HX9DG_C"/>
</dbReference>
<sequence>MRVSTKTVSRNGFTLVELLVVIAIIGILVALLLPAVQAARESARRMSCSNNLKNLGLASLNHHDTIGYFPLGAAANEGSMWSYYTLPYLEEGVSYEAATIQEHSGLNYQWGNPGGAYTNIGDLPENIRRNTQLQETVYPVMRCPSAGLLEHQLDVAMDSFYVMRRVPASYLGSATGIVSNGYKSSCPAKVLSTSNGKIKTENTRFGDLDGVLYSWSRTKIRQITDGTSNTMLIGEAVHDTEAQERVGGTREPDPGDHKDHWAIGSDDIDISRNGAHGLDVSECLGSLAVPINYQKQFPNNSACESPGSPGSSDCQRVQLAFGSEHPGGFQMVRCDGSVEFIDEDIDADARMALGTRASQTAADSCVQVGPR</sequence>
<protein>
    <recommendedName>
        <fullName evidence="2">DUF1559 domain-containing protein</fullName>
    </recommendedName>
</protein>
<dbReference type="EMBL" id="CP036278">
    <property type="protein sequence ID" value="QDU55041.1"/>
    <property type="molecule type" value="Genomic_DNA"/>
</dbReference>
<dbReference type="InterPro" id="IPR045584">
    <property type="entry name" value="Pilin-like"/>
</dbReference>
<dbReference type="PANTHER" id="PTHR30093">
    <property type="entry name" value="GENERAL SECRETION PATHWAY PROTEIN G"/>
    <property type="match status" value="1"/>
</dbReference>
<feature type="compositionally biased region" description="Basic and acidic residues" evidence="1">
    <location>
        <begin position="241"/>
        <end position="261"/>
    </location>
</feature>
<dbReference type="SUPFAM" id="SSF54523">
    <property type="entry name" value="Pili subunits"/>
    <property type="match status" value="1"/>
</dbReference>
<dbReference type="Pfam" id="PF07963">
    <property type="entry name" value="N_methyl"/>
    <property type="match status" value="1"/>
</dbReference>
<dbReference type="Gene3D" id="3.30.700.10">
    <property type="entry name" value="Glycoprotein, Type 4 Pilin"/>
    <property type="match status" value="1"/>
</dbReference>
<gene>
    <name evidence="3" type="ORF">Pan181_12270</name>
</gene>
<dbReference type="AlphaFoldDB" id="A0A518AJY7"/>
<dbReference type="NCBIfam" id="TIGR04294">
    <property type="entry name" value="pre_pil_HX9DG"/>
    <property type="match status" value="1"/>
</dbReference>
<dbReference type="NCBIfam" id="TIGR02532">
    <property type="entry name" value="IV_pilin_GFxxxE"/>
    <property type="match status" value="1"/>
</dbReference>
<dbReference type="Pfam" id="PF07596">
    <property type="entry name" value="SBP_bac_10"/>
    <property type="match status" value="1"/>
</dbReference>
<feature type="domain" description="DUF1559" evidence="2">
    <location>
        <begin position="37"/>
        <end position="347"/>
    </location>
</feature>
<dbReference type="InterPro" id="IPR011453">
    <property type="entry name" value="DUF1559"/>
</dbReference>
<evidence type="ECO:0000259" key="2">
    <source>
        <dbReference type="Pfam" id="PF07596"/>
    </source>
</evidence>
<dbReference type="PANTHER" id="PTHR30093:SF2">
    <property type="entry name" value="TYPE II SECRETION SYSTEM PROTEIN H"/>
    <property type="match status" value="1"/>
</dbReference>
<reference evidence="3 4" key="1">
    <citation type="submission" date="2019-02" db="EMBL/GenBank/DDBJ databases">
        <title>Deep-cultivation of Planctomycetes and their phenomic and genomic characterization uncovers novel biology.</title>
        <authorList>
            <person name="Wiegand S."/>
            <person name="Jogler M."/>
            <person name="Boedeker C."/>
            <person name="Pinto D."/>
            <person name="Vollmers J."/>
            <person name="Rivas-Marin E."/>
            <person name="Kohn T."/>
            <person name="Peeters S.H."/>
            <person name="Heuer A."/>
            <person name="Rast P."/>
            <person name="Oberbeckmann S."/>
            <person name="Bunk B."/>
            <person name="Jeske O."/>
            <person name="Meyerdierks A."/>
            <person name="Storesund J.E."/>
            <person name="Kallscheuer N."/>
            <person name="Luecker S."/>
            <person name="Lage O.M."/>
            <person name="Pohl T."/>
            <person name="Merkel B.J."/>
            <person name="Hornburger P."/>
            <person name="Mueller R.-W."/>
            <person name="Bruemmer F."/>
            <person name="Labrenz M."/>
            <person name="Spormann A.M."/>
            <person name="Op den Camp H."/>
            <person name="Overmann J."/>
            <person name="Amann R."/>
            <person name="Jetten M.S.M."/>
            <person name="Mascher T."/>
            <person name="Medema M.H."/>
            <person name="Devos D.P."/>
            <person name="Kaster A.-K."/>
            <person name="Ovreas L."/>
            <person name="Rohde M."/>
            <person name="Galperin M.Y."/>
            <person name="Jogler C."/>
        </authorList>
    </citation>
    <scope>NUCLEOTIDE SEQUENCE [LARGE SCALE GENOMIC DNA]</scope>
    <source>
        <strain evidence="3 4">Pan181</strain>
    </source>
</reference>
<proteinExistence type="predicted"/>
<evidence type="ECO:0000313" key="3">
    <source>
        <dbReference type="EMBL" id="QDU55041.1"/>
    </source>
</evidence>
<evidence type="ECO:0000256" key="1">
    <source>
        <dbReference type="SAM" id="MobiDB-lite"/>
    </source>
</evidence>
<dbReference type="InterPro" id="IPR012902">
    <property type="entry name" value="N_methyl_site"/>
</dbReference>
<organism evidence="3 4">
    <name type="scientific">Aeoliella mucimassa</name>
    <dbReference type="NCBI Taxonomy" id="2527972"/>
    <lineage>
        <taxon>Bacteria</taxon>
        <taxon>Pseudomonadati</taxon>
        <taxon>Planctomycetota</taxon>
        <taxon>Planctomycetia</taxon>
        <taxon>Pirellulales</taxon>
        <taxon>Lacipirellulaceae</taxon>
        <taxon>Aeoliella</taxon>
    </lineage>
</organism>
<feature type="region of interest" description="Disordered" evidence="1">
    <location>
        <begin position="241"/>
        <end position="262"/>
    </location>
</feature>
<evidence type="ECO:0000313" key="4">
    <source>
        <dbReference type="Proteomes" id="UP000315750"/>
    </source>
</evidence>
<keyword evidence="4" id="KW-1185">Reference proteome</keyword>